<name>A0A3M6F730_9PSED</name>
<dbReference type="Proteomes" id="UP000269872">
    <property type="component" value="Unassembled WGS sequence"/>
</dbReference>
<dbReference type="AlphaFoldDB" id="A0A3M6F730"/>
<gene>
    <name evidence="1" type="ORF">ALP05_00688</name>
</gene>
<comment type="caution">
    <text evidence="1">The sequence shown here is derived from an EMBL/GenBank/DDBJ whole genome shotgun (WGS) entry which is preliminary data.</text>
</comment>
<evidence type="ECO:0000313" key="1">
    <source>
        <dbReference type="EMBL" id="RMV76441.1"/>
    </source>
</evidence>
<sequence>MRQYNSLIKFLLELGTAIQDYLPEDQRTSPMTLTEFLKFWTNKNSYYDVCVLRSDVRSYLRKHARGDYSVDELFFYYDIGFIEERFGCEDSELLAQVLDMLDRHIEARRKKVFKKYFGWIGFK</sequence>
<evidence type="ECO:0000313" key="2">
    <source>
        <dbReference type="Proteomes" id="UP000269872"/>
    </source>
</evidence>
<proteinExistence type="predicted"/>
<accession>A0A3M6F730</accession>
<reference evidence="1 2" key="1">
    <citation type="submission" date="2018-08" db="EMBL/GenBank/DDBJ databases">
        <title>Recombination of ecologically and evolutionarily significant loci maintains genetic cohesion in the Pseudomonas syringae species complex.</title>
        <authorList>
            <person name="Dillon M."/>
            <person name="Thakur S."/>
            <person name="Almeida R.N.D."/>
            <person name="Weir B.S."/>
            <person name="Guttman D.S."/>
        </authorList>
    </citation>
    <scope>NUCLEOTIDE SEQUENCE [LARGE SCALE GENOMIC DNA]</scope>
    <source>
        <strain evidence="1 2">ICMP 7496</strain>
    </source>
</reference>
<dbReference type="EMBL" id="RBUY01000070">
    <property type="protein sequence ID" value="RMV76441.1"/>
    <property type="molecule type" value="Genomic_DNA"/>
</dbReference>
<organism evidence="1 2">
    <name type="scientific">Pseudomonas caricapapayae</name>
    <dbReference type="NCBI Taxonomy" id="46678"/>
    <lineage>
        <taxon>Bacteria</taxon>
        <taxon>Pseudomonadati</taxon>
        <taxon>Pseudomonadota</taxon>
        <taxon>Gammaproteobacteria</taxon>
        <taxon>Pseudomonadales</taxon>
        <taxon>Pseudomonadaceae</taxon>
        <taxon>Pseudomonas</taxon>
    </lineage>
</organism>
<dbReference type="RefSeq" id="WP_122340051.1">
    <property type="nucleotide sequence ID" value="NZ_RBUY01000070.1"/>
</dbReference>
<protein>
    <submittedName>
        <fullName evidence="1">Uncharacterized protein</fullName>
    </submittedName>
</protein>